<dbReference type="InterPro" id="IPR048636">
    <property type="entry name" value="Csf1_N"/>
</dbReference>
<feature type="compositionally biased region" description="Basic and acidic residues" evidence="1">
    <location>
        <begin position="218"/>
        <end position="228"/>
    </location>
</feature>
<evidence type="ECO:0000313" key="5">
    <source>
        <dbReference type="Proteomes" id="UP000785200"/>
    </source>
</evidence>
<feature type="compositionally biased region" description="Basic and acidic residues" evidence="1">
    <location>
        <begin position="122"/>
        <end position="134"/>
    </location>
</feature>
<accession>A0A9P6VKP2</accession>
<evidence type="ECO:0000256" key="1">
    <source>
        <dbReference type="SAM" id="MobiDB-lite"/>
    </source>
</evidence>
<feature type="region of interest" description="Disordered" evidence="1">
    <location>
        <begin position="2483"/>
        <end position="2503"/>
    </location>
</feature>
<dbReference type="OrthoDB" id="10051416at2759"/>
<feature type="region of interest" description="Disordered" evidence="1">
    <location>
        <begin position="390"/>
        <end position="414"/>
    </location>
</feature>
<feature type="domain" description="Csf1 N-terminal" evidence="2">
    <location>
        <begin position="22"/>
        <end position="881"/>
    </location>
</feature>
<dbReference type="PANTHER" id="PTHR32085">
    <property type="entry name" value="PROTEIN CSF1"/>
    <property type="match status" value="1"/>
</dbReference>
<sequence>MSSIRGLEPSPLQPDVAFNCTLFFLFYFNRVFATIVSFGLRSWTWHKYRVYIDIQALQVSLLGGRVFFKGFKYHGNNETILIHSGFVTWSYWLRNVRELDVSSQVAGVKRASTDSENESGESQERTVDGAEKGGQRRSTKLPCRLNLSMNGLEWFVYNKSAAYDAIVAGMTRSDDAPIETILKSGLERSASENKPRKRGGKALDPEKVEISLEDPSLDLEKKVSELTEKSSLSTQHGDPKLRETSTTQTQQSSINGQHHGSPEGAFILRFLPLHIDCHKAAVVLGNENTKSVLITKVERASGEIDATGATALDQYRQLISFQFEHPVIQMKPNDDYKEDQTTAASKMKNRMADQSEHKEQHVHNHSLWHRQRRKAWHRLQDLVPAFRSSVESMSSSHGRPDTAAQTGPNNWQGLSRYLDENEQDDKAKWSSIEYATVSTIADSPEATMSFYWDVVGTVPERTRMSDSSLGEETLNINGDLPPEWGINLSLKGATINYGPWADRQRADIQKVFFPSLCKDATPSKKLVPGQFRVPTEFKLFIEFDEETTLRVPIKEESKNWKWTKQADKVSTRPGEQKRNENKSRKRKPDKGNPGQEIRPFGWLDVKVGANATVSYAMDMVAGPTGFSNKLEIDLPHTEITTSVNHGLLWRSVENRLSCDLSNPLQWNGHRSWKFDVNSNGLELFILREHVFLLIDLVDDWASGPPPDYLTFTPFRYLVNLQLADFRLYLNVNDSNIINSPADFDDNTFIIIFGSTLIADICIPVDRYRPHRNDISFNVEAKEGGLNLHVPPWNTQATFLSSTELATLKTLAIEGKYQYCATTSTSNTDTLLLDVHGHAPSAHFFGFVVRYFLKIKDNYFGDDIRFKTLEEYQDVLRAQRNGTEIANTVPPHKKSNDLDVILGVTADESSVILPSNLYSARNHTRIEIATLSADLRFTNYYMDLEVALNTLAISQDSEFGGMATPISATSSTQLFVDGVSVTGNRLFGLPPTEPTYVCNWDFGIGAITGECATDFFNQLSRGGRAFDFSFDDDENALPSVAAEVLHDITFLRASVQSIRLWLHVEEAAFLLSTGMISVNFNDWAGSHYSKKLNLEIPDLHLACVDAESASRHRSRTAHPVETHAFIKTSLSFAIIDRKLEFADDRQLQQEHVKRHDQRTHRADFLLHRHLLDDSMLVPVDAPAMHVPPMPVPVRTDDPRNLGEGSIASKGTSSYRPKRTVQRKPSFLSISNSSHRSGSSILLPQNSPRAQEQQSTESRSRSLHVGGPGQRIPIRDASASTGRQSSFYSAVGEHRGLPPSSVTFSSSYIAPYFPLEAVDPDPKDLPTVSLDLEDESTFRAKQLGLEDIHPDRVGENATHASFILQFPIGISGVFNAKAADAVACLLSAVQAVDPVDILDELQIASMKEIFALNKQKITTGKVLDIAIRTAGISLRFLNSSASEDSTSLHEMHDQYDLTLSGLAVTSRSEVVPKQRDVSEDNRKTSTVHVSLASLGIAAKERFGDLSDPQAAVQGGLEDVVFWMASGRETSASVAFKVIEFNTVSNKVEYLASLLHRTKIMSITIAETFSSRLQQQNSRVQLFTYLVATAGQQAPDPLFLTRPSYVLRSASDHLRSSDSWKVITRLHHMYASLDASVQNDIIKRCFSNSEAIPDDAQHRVREGFNQWRSWDLNDLNACLVMGKVYGFREAVDASSTHKVFRLSCRTELVRFVLDPGPKQNEVSLDLVTTTFEHKATALQPDDNSEDASSPGQTTMLEVYCSDASINLNWELCELANDIVKLYNQSRPSQNQYTKRALVASTHKLKNPKHDFHFIVATEKGSINLEAINIKTTSISKGLKASFVLRDGYGADPQPSANLVLSADAVTSRVKSHADELTLYQLRYPSIYASYEVDVIDGISTNLIKFAGNCQELSFAVKQDIQTLIAVLDLVIGDEVAQIYRLKASIQSTSAPREELVDQPTPSRQTMNRISVALFLDMYQISIPLLQSLKYYISGVVARASVSAQLESEITFDFDIKEHVHDIQTMVNEEARSISLLQMPPTNGRVISHMSSEETSVAIYASVEAIELDAAAIHSLLTALNRPEISSVVSEVKEDFKSVRAHFKDIFGPAKQVVAPKAPVDVKPFIYDAHLTWAGLDIFAIARGASNGHDTARLDFNLGCVQLVFSNRLEPRGLVLAFPELRVGLRHIMFELSRWNGSEMEPCGNLMFAAFLTATSKQNATGEEVRSFHLNSDALEINIFAETASSVVDVIGNLQDKIKDLDLSREKNYFRKLRKPKPRIIVNEEQAESFEGTNGSAITFASMYSLELLNIQFCWLVEKFEHSHSPDLAKLERENLVLSLKRIDLSTKKENTARLTIEDLQLQTVPISQDKNRRSLNSALLPEVIFNIGYVSMADARRLAFQAAGKSLDLRLTSQFMIPAVELQKSIGAAIDKVRAATASWTTPVSNSTPTEPSRRQPFFGKKRMESLLVDADFAGAVVYLSGKTVSENSRGRGGRAPQAGKYGQFTHTDASSNTVLRAPGLAWKIEYKDSGLDDPSLNAEVKVDASSNILYPAVVPLILEISSTVKEVVSDDEKTGSLQPKPPPQSFMGVDEDNILTADPSAVLGRTRLNLGLRICRQEFSLSCQPIARVAATARFDDIYLTINTVRSTEHGHFFAASAAITRLQASVQHVYSRESTGSFDVDNVFLSLMNSKHVSGTSGVSAILKISPMKVLVNAKQLQDFLLFREIWVPVGMRQNSSPPVPAPSRSQSQTFLVQRYQQVAATGAFPWNATVFIAELDVQLDLGQAIGKSSFMISKFWVSSKKNSDWEQNLCLGFEKVGVDSTGRMSGFVALQDFRVRTSIQWPAREMALNQTPLVEGSLGFNQFRVKAAFDYQAFLVADITSFEFLMYNVRNGANAKGDRLVAILDGEAVQIFCTTTSASQALALFQAFQRLVQEKRSNYEASLVEIEKFMKRKSVAHPSPSPRKNPLETRDDQKLAKSPISLHTDVIVTLKAVNVGCFPNTFSDHQVFKVEALNAQARFAVTMSTGKIHSILGLTLGQLRIGLAGVKKIEVPKTVGDISVEDVVNSATGSRGGTILKVPKVEAIMQTWQAPSSNHIDYIFKSSFEGKVEVGWNYSRIGSIRNMWASHSKALAQRLGKPLPPSAVKITGVPDDEMERKDGKQQKITAEVNVPQSKYDYTALEQPIIETPQLRDMGEATPPLEWIGLHRERLPNLTHQIVIVTLLELASEVEDAYAKILGSS</sequence>
<dbReference type="InterPro" id="IPR029636">
    <property type="entry name" value="Csf1"/>
</dbReference>
<reference evidence="4" key="1">
    <citation type="submission" date="2019-07" db="EMBL/GenBank/DDBJ databases">
        <title>Hyphodiscus hymeniophilus genome sequencing and assembly.</title>
        <authorList>
            <person name="Kramer G."/>
            <person name="Nodwell J."/>
        </authorList>
    </citation>
    <scope>NUCLEOTIDE SEQUENCE</scope>
    <source>
        <strain evidence="4">ATCC 34498</strain>
    </source>
</reference>
<dbReference type="Proteomes" id="UP000785200">
    <property type="component" value="Unassembled WGS sequence"/>
</dbReference>
<feature type="compositionally biased region" description="Low complexity" evidence="1">
    <location>
        <begin position="1227"/>
        <end position="1238"/>
    </location>
</feature>
<evidence type="ECO:0000259" key="3">
    <source>
        <dbReference type="Pfam" id="PF25038"/>
    </source>
</evidence>
<evidence type="ECO:0000313" key="4">
    <source>
        <dbReference type="EMBL" id="KAG0649524.1"/>
    </source>
</evidence>
<feature type="region of interest" description="Disordered" evidence="1">
    <location>
        <begin position="186"/>
        <end position="260"/>
    </location>
</feature>
<feature type="region of interest" description="Disordered" evidence="1">
    <location>
        <begin position="1186"/>
        <end position="1279"/>
    </location>
</feature>
<dbReference type="PANTHER" id="PTHR32085:SF3">
    <property type="entry name" value="PROTEIN CSF1"/>
    <property type="match status" value="1"/>
</dbReference>
<feature type="compositionally biased region" description="Basic and acidic residues" evidence="1">
    <location>
        <begin position="201"/>
        <end position="210"/>
    </location>
</feature>
<feature type="compositionally biased region" description="Basic and acidic residues" evidence="1">
    <location>
        <begin position="562"/>
        <end position="582"/>
    </location>
</feature>
<organism evidence="4 5">
    <name type="scientific">Hyphodiscus hymeniophilus</name>
    <dbReference type="NCBI Taxonomy" id="353542"/>
    <lineage>
        <taxon>Eukaryota</taxon>
        <taxon>Fungi</taxon>
        <taxon>Dikarya</taxon>
        <taxon>Ascomycota</taxon>
        <taxon>Pezizomycotina</taxon>
        <taxon>Leotiomycetes</taxon>
        <taxon>Helotiales</taxon>
        <taxon>Hyphodiscaceae</taxon>
        <taxon>Hyphodiscus</taxon>
    </lineage>
</organism>
<proteinExistence type="predicted"/>
<keyword evidence="5" id="KW-1185">Reference proteome</keyword>
<feature type="domain" description="Csf1 C-terminal region" evidence="3">
    <location>
        <begin position="2504"/>
        <end position="3239"/>
    </location>
</feature>
<feature type="compositionally biased region" description="Basic and acidic residues" evidence="1">
    <location>
        <begin position="2965"/>
        <end position="2974"/>
    </location>
</feature>
<dbReference type="EMBL" id="VNKQ01000008">
    <property type="protein sequence ID" value="KAG0649524.1"/>
    <property type="molecule type" value="Genomic_DNA"/>
</dbReference>
<dbReference type="Pfam" id="PF21678">
    <property type="entry name" value="Csf1_N"/>
    <property type="match status" value="1"/>
</dbReference>
<dbReference type="Pfam" id="PF25038">
    <property type="entry name" value="Csf1_C"/>
    <property type="match status" value="1"/>
</dbReference>
<feature type="compositionally biased region" description="Low complexity" evidence="1">
    <location>
        <begin position="244"/>
        <end position="253"/>
    </location>
</feature>
<name>A0A9P6VKP2_9HELO</name>
<evidence type="ECO:0000259" key="2">
    <source>
        <dbReference type="Pfam" id="PF21678"/>
    </source>
</evidence>
<protein>
    <submittedName>
        <fullName evidence="4">Cold sensitive for fermentation 1</fullName>
    </submittedName>
</protein>
<dbReference type="GO" id="GO:0006113">
    <property type="term" value="P:fermentation"/>
    <property type="evidence" value="ECO:0007669"/>
    <property type="project" value="InterPro"/>
</dbReference>
<feature type="region of interest" description="Disordered" evidence="1">
    <location>
        <begin position="562"/>
        <end position="598"/>
    </location>
</feature>
<feature type="region of interest" description="Disordered" evidence="1">
    <location>
        <begin position="2954"/>
        <end position="2974"/>
    </location>
</feature>
<gene>
    <name evidence="4" type="ORF">D0Z07_4252</name>
</gene>
<feature type="compositionally biased region" description="Polar residues" evidence="1">
    <location>
        <begin position="390"/>
        <end position="413"/>
    </location>
</feature>
<comment type="caution">
    <text evidence="4">The sequence shown here is derived from an EMBL/GenBank/DDBJ whole genome shotgun (WGS) entry which is preliminary data.</text>
</comment>
<dbReference type="GO" id="GO:0016020">
    <property type="term" value="C:membrane"/>
    <property type="evidence" value="ECO:0007669"/>
    <property type="project" value="InterPro"/>
</dbReference>
<dbReference type="InterPro" id="IPR056779">
    <property type="entry name" value="Csf1_C"/>
</dbReference>
<feature type="region of interest" description="Disordered" evidence="1">
    <location>
        <begin position="110"/>
        <end position="137"/>
    </location>
</feature>